<geneLocation type="plastid" evidence="9"/>
<dbReference type="GO" id="GO:0006412">
    <property type="term" value="P:translation"/>
    <property type="evidence" value="ECO:0007669"/>
    <property type="project" value="InterPro"/>
</dbReference>
<dbReference type="AlphaFoldDB" id="A0A7D3Q540"/>
<reference evidence="9" key="1">
    <citation type="submission" date="2020-04" db="EMBL/GenBank/DDBJ databases">
        <authorList>
            <person name="Hulatt C.J."/>
            <person name="Posewitz M.C."/>
        </authorList>
    </citation>
    <scope>NUCLEOTIDE SEQUENCE</scope>
    <source>
        <strain evidence="9">NIVA-4/92</strain>
    </source>
</reference>
<evidence type="ECO:0000256" key="3">
    <source>
        <dbReference type="ARBA" id="ARBA00022730"/>
    </source>
</evidence>
<comment type="similarity">
    <text evidence="2 8">Belongs to the universal ribosomal protein uS17 family.</text>
</comment>
<dbReference type="Pfam" id="PF00366">
    <property type="entry name" value="Ribosomal_S17"/>
    <property type="match status" value="1"/>
</dbReference>
<keyword evidence="4" id="KW-0694">RNA-binding</keyword>
<evidence type="ECO:0000256" key="6">
    <source>
        <dbReference type="ARBA" id="ARBA00023274"/>
    </source>
</evidence>
<evidence type="ECO:0000313" key="9">
    <source>
        <dbReference type="EMBL" id="QKE31086.1"/>
    </source>
</evidence>
<keyword evidence="3" id="KW-0699">rRNA-binding</keyword>
<name>A0A7D3Q540_9EUKA</name>
<dbReference type="EMBL" id="MT364382">
    <property type="protein sequence ID" value="QKE31086.1"/>
    <property type="molecule type" value="Genomic_DNA"/>
</dbReference>
<dbReference type="InterPro" id="IPR019979">
    <property type="entry name" value="Ribosomal_uS17_CS"/>
</dbReference>
<comment type="function">
    <text evidence="1">One of the primary rRNA binding proteins, it binds specifically to the 5'-end of 16S ribosomal RNA.</text>
</comment>
<evidence type="ECO:0000256" key="2">
    <source>
        <dbReference type="ARBA" id="ARBA00010254"/>
    </source>
</evidence>
<dbReference type="GO" id="GO:0003735">
    <property type="term" value="F:structural constituent of ribosome"/>
    <property type="evidence" value="ECO:0007669"/>
    <property type="project" value="InterPro"/>
</dbReference>
<dbReference type="NCBIfam" id="NF004123">
    <property type="entry name" value="PRK05610.1"/>
    <property type="match status" value="1"/>
</dbReference>
<dbReference type="RefSeq" id="YP_009863755.1">
    <property type="nucleotide sequence ID" value="NC_049013.1"/>
</dbReference>
<accession>A0A7D3Q540</accession>
<gene>
    <name evidence="9" type="primary">rps17</name>
</gene>
<dbReference type="InterPro" id="IPR012340">
    <property type="entry name" value="NA-bd_OB-fold"/>
</dbReference>
<evidence type="ECO:0000256" key="7">
    <source>
        <dbReference type="ARBA" id="ARBA00035251"/>
    </source>
</evidence>
<proteinExistence type="inferred from homology"/>
<keyword evidence="6 8" id="KW-0687">Ribonucleoprotein</keyword>
<keyword evidence="9" id="KW-0934">Plastid</keyword>
<dbReference type="HAMAP" id="MF_01345_B">
    <property type="entry name" value="Ribosomal_uS17_B"/>
    <property type="match status" value="1"/>
</dbReference>
<evidence type="ECO:0000256" key="8">
    <source>
        <dbReference type="RuleBase" id="RU003872"/>
    </source>
</evidence>
<evidence type="ECO:0000256" key="1">
    <source>
        <dbReference type="ARBA" id="ARBA00002932"/>
    </source>
</evidence>
<dbReference type="InterPro" id="IPR000266">
    <property type="entry name" value="Ribosomal_uS17"/>
</dbReference>
<dbReference type="PROSITE" id="PS00056">
    <property type="entry name" value="RIBOSOMAL_S17"/>
    <property type="match status" value="1"/>
</dbReference>
<evidence type="ECO:0000256" key="5">
    <source>
        <dbReference type="ARBA" id="ARBA00022980"/>
    </source>
</evidence>
<evidence type="ECO:0000256" key="4">
    <source>
        <dbReference type="ARBA" id="ARBA00022884"/>
    </source>
</evidence>
<dbReference type="PANTHER" id="PTHR10744">
    <property type="entry name" value="40S RIBOSOMAL PROTEIN S11 FAMILY MEMBER"/>
    <property type="match status" value="1"/>
</dbReference>
<protein>
    <recommendedName>
        <fullName evidence="7">Small ribosomal subunit protein uS17c</fullName>
    </recommendedName>
</protein>
<dbReference type="GO" id="GO:0022627">
    <property type="term" value="C:cytosolic small ribosomal subunit"/>
    <property type="evidence" value="ECO:0007669"/>
    <property type="project" value="TreeGrafter"/>
</dbReference>
<sequence length="86" mass="9695">MVTKERVGIVISNKQDKTVTVAVQRRVAHTKYSKVINISKNYTVSDPNGACQVGDRVRILETRPISKTKRWIFKSLISHSAKSNLV</sequence>
<dbReference type="PANTHER" id="PTHR10744:SF1">
    <property type="entry name" value="SMALL RIBOSOMAL SUBUNIT PROTEIN US17M"/>
    <property type="match status" value="1"/>
</dbReference>
<dbReference type="Gene3D" id="2.40.50.140">
    <property type="entry name" value="Nucleic acid-binding proteins"/>
    <property type="match status" value="1"/>
</dbReference>
<dbReference type="NCBIfam" id="TIGR03635">
    <property type="entry name" value="uS17_bact"/>
    <property type="match status" value="1"/>
</dbReference>
<keyword evidence="5 8" id="KW-0689">Ribosomal protein</keyword>
<dbReference type="InterPro" id="IPR019984">
    <property type="entry name" value="Ribosomal_uS17_bact/chlr"/>
</dbReference>
<dbReference type="CDD" id="cd00364">
    <property type="entry name" value="Ribosomal_uS17"/>
    <property type="match status" value="1"/>
</dbReference>
<dbReference type="SUPFAM" id="SSF50249">
    <property type="entry name" value="Nucleic acid-binding proteins"/>
    <property type="match status" value="1"/>
</dbReference>
<dbReference type="PRINTS" id="PR00973">
    <property type="entry name" value="RIBOSOMALS17"/>
</dbReference>
<organism evidence="9">
    <name type="scientific">Pavlova sp. NIVA-4/92</name>
    <dbReference type="NCBI Taxonomy" id="2686093"/>
    <lineage>
        <taxon>Eukaryota</taxon>
        <taxon>Haptista</taxon>
        <taxon>Haptophyta</taxon>
        <taxon>Pavlovophyceae</taxon>
        <taxon>Pavlovales</taxon>
        <taxon>Pavlovaceae</taxon>
        <taxon>Pavlova</taxon>
    </lineage>
</organism>
<dbReference type="GO" id="GO:0019843">
    <property type="term" value="F:rRNA binding"/>
    <property type="evidence" value="ECO:0007669"/>
    <property type="project" value="UniProtKB-KW"/>
</dbReference>
<dbReference type="GeneID" id="55752425"/>